<dbReference type="SUPFAM" id="SSF140959">
    <property type="entry name" value="Indolic compounds 2,3-dioxygenase-like"/>
    <property type="match status" value="1"/>
</dbReference>
<dbReference type="GO" id="GO:0020037">
    <property type="term" value="F:heme binding"/>
    <property type="evidence" value="ECO:0007669"/>
    <property type="project" value="InterPro"/>
</dbReference>
<reference evidence="4" key="1">
    <citation type="journal article" date="2015" name="Nat. Genet.">
        <title>The pineapple genome and the evolution of CAM photosynthesis.</title>
        <authorList>
            <person name="Ming R."/>
            <person name="VanBuren R."/>
            <person name="Wai C.M."/>
            <person name="Tang H."/>
            <person name="Schatz M.C."/>
            <person name="Bowers J.E."/>
            <person name="Lyons E."/>
            <person name="Wang M.L."/>
            <person name="Chen J."/>
            <person name="Biggers E."/>
            <person name="Zhang J."/>
            <person name="Huang L."/>
            <person name="Zhang L."/>
            <person name="Miao W."/>
            <person name="Zhang J."/>
            <person name="Ye Z."/>
            <person name="Miao C."/>
            <person name="Lin Z."/>
            <person name="Wang H."/>
            <person name="Zhou H."/>
            <person name="Yim W.C."/>
            <person name="Priest H.D."/>
            <person name="Zheng C."/>
            <person name="Woodhouse M."/>
            <person name="Edger P.P."/>
            <person name="Guyot R."/>
            <person name="Guo H.B."/>
            <person name="Guo H."/>
            <person name="Zheng G."/>
            <person name="Singh R."/>
            <person name="Sharma A."/>
            <person name="Min X."/>
            <person name="Zheng Y."/>
            <person name="Lee H."/>
            <person name="Gurtowski J."/>
            <person name="Sedlazeck F.J."/>
            <person name="Harkess A."/>
            <person name="McKain M.R."/>
            <person name="Liao Z."/>
            <person name="Fang J."/>
            <person name="Liu J."/>
            <person name="Zhang X."/>
            <person name="Zhang Q."/>
            <person name="Hu W."/>
            <person name="Qin Y."/>
            <person name="Wang K."/>
            <person name="Chen L.Y."/>
            <person name="Shirley N."/>
            <person name="Lin Y.R."/>
            <person name="Liu L.Y."/>
            <person name="Hernandez A.G."/>
            <person name="Wright C.L."/>
            <person name="Bulone V."/>
            <person name="Tuskan G.A."/>
            <person name="Heath K."/>
            <person name="Zee F."/>
            <person name="Moore P.H."/>
            <person name="Sunkar R."/>
            <person name="Leebens-Mack J.H."/>
            <person name="Mockler T."/>
            <person name="Bennetzen J.L."/>
            <person name="Freeling M."/>
            <person name="Sankoff D."/>
            <person name="Paterson A.H."/>
            <person name="Zhu X."/>
            <person name="Yang X."/>
            <person name="Smith J.A."/>
            <person name="Cushman J.C."/>
            <person name="Paull R.E."/>
            <person name="Yu Q."/>
        </authorList>
    </citation>
    <scope>NUCLEOTIDE SEQUENCE [LARGE SCALE GENOMIC DNA]</scope>
    <source>
        <strain evidence="4">cv. F153</strain>
    </source>
</reference>
<dbReference type="PANTHER" id="PTHR34795">
    <property type="entry name" value="NEMATODE RESISTANCE PROTEIN-LIKE HSPRO1"/>
    <property type="match status" value="1"/>
</dbReference>
<dbReference type="Pfam" id="PF07014">
    <property type="entry name" value="Hs1pro-1_C"/>
    <property type="match status" value="1"/>
</dbReference>
<feature type="domain" description="Nematode resistance protein-like HSPRO1 N-terminal" evidence="3">
    <location>
        <begin position="1"/>
        <end position="202"/>
    </location>
</feature>
<feature type="region of interest" description="Disordered" evidence="1">
    <location>
        <begin position="15"/>
        <end position="36"/>
    </location>
</feature>
<reference evidence="5" key="2">
    <citation type="submission" date="2025-08" db="UniProtKB">
        <authorList>
            <consortium name="RefSeq"/>
        </authorList>
    </citation>
    <scope>IDENTIFICATION</scope>
    <source>
        <tissue evidence="5">Leaf</tissue>
    </source>
</reference>
<dbReference type="OrthoDB" id="188455at2759"/>
<evidence type="ECO:0000256" key="1">
    <source>
        <dbReference type="SAM" id="MobiDB-lite"/>
    </source>
</evidence>
<dbReference type="GO" id="GO:0006952">
    <property type="term" value="P:defense response"/>
    <property type="evidence" value="ECO:0007669"/>
    <property type="project" value="InterPro"/>
</dbReference>
<dbReference type="AlphaFoldDB" id="A0A6P5G6J9"/>
<sequence length="490" mass="54351">MLELDWKSKNMAAPEISFRSSSPSSSSSRISDEGKPSLCYSNSPQLIRDESAIAAYEHYFRLPELSKLWSCRDFPEWKDEPIVKPALQALEITFRFVSVALSDPRPYANHREWRRRLESLAARQIELVAALCEEEEEGGGAPVAGLSPSQGVLSRERSSQEVWKLPGASAVVSRTSEASLLPRLATWDKTEDAASAIAYQIEGQMRRCRFTLGLGEPNLAGKPALEYDLVVRPAELHALRRSPSESRAPRNRESEALVTIHQILESWLCAARELLSRVGRRIDGEQWEGAASDCWLLERTWKLLGEVEDLHLLTDPDDFLRLVKSQLAIRAGSGSDALCFRSAALVEAADASRELKRRVPWVLGVEVDPDGGPRLQEAAMRLLHSRRRGEGGNSGRIDLLQSFQAVEAAVRRFFFGYRQLIAGVMGSLEAGGNRSLFLPSESLDPLSQMFLEPPYFPSLDAAKTFLGDFWSKDASDTGCGCSSKTTAPRC</sequence>
<accession>A0A6P5G6J9</accession>
<feature type="compositionally biased region" description="Low complexity" evidence="1">
    <location>
        <begin position="16"/>
        <end position="29"/>
    </location>
</feature>
<dbReference type="InterPro" id="IPR009743">
    <property type="entry name" value="Hs1pro-1_C"/>
</dbReference>
<proteinExistence type="predicted"/>
<organism evidence="4 5">
    <name type="scientific">Ananas comosus</name>
    <name type="common">Pineapple</name>
    <name type="synonym">Ananas ananas</name>
    <dbReference type="NCBI Taxonomy" id="4615"/>
    <lineage>
        <taxon>Eukaryota</taxon>
        <taxon>Viridiplantae</taxon>
        <taxon>Streptophyta</taxon>
        <taxon>Embryophyta</taxon>
        <taxon>Tracheophyta</taxon>
        <taxon>Spermatophyta</taxon>
        <taxon>Magnoliopsida</taxon>
        <taxon>Liliopsida</taxon>
        <taxon>Poales</taxon>
        <taxon>Bromeliaceae</taxon>
        <taxon>Bromelioideae</taxon>
        <taxon>Ananas</taxon>
    </lineage>
</organism>
<dbReference type="InterPro" id="IPR038759">
    <property type="entry name" value="HSPRO1/HSPRO2"/>
</dbReference>
<evidence type="ECO:0000313" key="5">
    <source>
        <dbReference type="RefSeq" id="XP_020101393.1"/>
    </source>
</evidence>
<dbReference type="GO" id="GO:0046872">
    <property type="term" value="F:metal ion binding"/>
    <property type="evidence" value="ECO:0007669"/>
    <property type="project" value="InterPro"/>
</dbReference>
<dbReference type="RefSeq" id="XP_020101393.1">
    <property type="nucleotide sequence ID" value="XM_020245804.1"/>
</dbReference>
<dbReference type="Pfam" id="PF07231">
    <property type="entry name" value="Hs1pro-1_N"/>
    <property type="match status" value="1"/>
</dbReference>
<protein>
    <submittedName>
        <fullName evidence="5">Nematode resistance protein-like HSPRO2</fullName>
    </submittedName>
</protein>
<dbReference type="InterPro" id="IPR009869">
    <property type="entry name" value="HSPRO1_N"/>
</dbReference>
<feature type="domain" description="Hs1pro-1 C-terminal" evidence="2">
    <location>
        <begin position="205"/>
        <end position="471"/>
    </location>
</feature>
<evidence type="ECO:0000259" key="2">
    <source>
        <dbReference type="Pfam" id="PF07014"/>
    </source>
</evidence>
<keyword evidence="4" id="KW-1185">Reference proteome</keyword>
<dbReference type="GeneID" id="109719241"/>
<dbReference type="GO" id="GO:0019441">
    <property type="term" value="P:L-tryptophan catabolic process to kynurenine"/>
    <property type="evidence" value="ECO:0007669"/>
    <property type="project" value="InterPro"/>
</dbReference>
<evidence type="ECO:0000259" key="3">
    <source>
        <dbReference type="Pfam" id="PF07231"/>
    </source>
</evidence>
<dbReference type="Proteomes" id="UP000515123">
    <property type="component" value="Linkage group 13"/>
</dbReference>
<gene>
    <name evidence="5" type="primary">LOC109719241</name>
</gene>
<evidence type="ECO:0000313" key="4">
    <source>
        <dbReference type="Proteomes" id="UP000515123"/>
    </source>
</evidence>
<dbReference type="InterPro" id="IPR037217">
    <property type="entry name" value="Trp/Indoleamine_2_3_dOase-like"/>
</dbReference>
<dbReference type="PANTHER" id="PTHR34795:SF1">
    <property type="entry name" value="NEMATODE RESISTANCE PROTEIN-LIKE HSPRO1"/>
    <property type="match status" value="1"/>
</dbReference>
<name>A0A6P5G6J9_ANACO</name>